<keyword evidence="4" id="KW-0862">Zinc</keyword>
<evidence type="ECO:0000256" key="4">
    <source>
        <dbReference type="ARBA" id="ARBA00022833"/>
    </source>
</evidence>
<name>A0A381WES7_9ZZZZ</name>
<dbReference type="SUPFAM" id="SSF56281">
    <property type="entry name" value="Metallo-hydrolase/oxidoreductase"/>
    <property type="match status" value="1"/>
</dbReference>
<dbReference type="InterPro" id="IPR001279">
    <property type="entry name" value="Metallo-B-lactamas"/>
</dbReference>
<evidence type="ECO:0000256" key="2">
    <source>
        <dbReference type="ARBA" id="ARBA00022723"/>
    </source>
</evidence>
<comment type="similarity">
    <text evidence="1">Belongs to the metallo-beta-lactamase superfamily.</text>
</comment>
<dbReference type="PANTHER" id="PTHR42978:SF6">
    <property type="entry name" value="QUORUM-QUENCHING LACTONASE YTNP-RELATED"/>
    <property type="match status" value="1"/>
</dbReference>
<dbReference type="GO" id="GO:0016787">
    <property type="term" value="F:hydrolase activity"/>
    <property type="evidence" value="ECO:0007669"/>
    <property type="project" value="UniProtKB-KW"/>
</dbReference>
<evidence type="ECO:0000256" key="1">
    <source>
        <dbReference type="ARBA" id="ARBA00007749"/>
    </source>
</evidence>
<keyword evidence="3" id="KW-0378">Hydrolase</keyword>
<proteinExistence type="inferred from homology"/>
<dbReference type="GO" id="GO:0046872">
    <property type="term" value="F:metal ion binding"/>
    <property type="evidence" value="ECO:0007669"/>
    <property type="project" value="UniProtKB-KW"/>
</dbReference>
<reference evidence="6" key="1">
    <citation type="submission" date="2018-05" db="EMBL/GenBank/DDBJ databases">
        <authorList>
            <person name="Lanie J.A."/>
            <person name="Ng W.-L."/>
            <person name="Kazmierczak K.M."/>
            <person name="Andrzejewski T.M."/>
            <person name="Davidsen T.M."/>
            <person name="Wayne K.J."/>
            <person name="Tettelin H."/>
            <person name="Glass J.I."/>
            <person name="Rusch D."/>
            <person name="Podicherti R."/>
            <person name="Tsui H.-C.T."/>
            <person name="Winkler M.E."/>
        </authorList>
    </citation>
    <scope>NUCLEOTIDE SEQUENCE</scope>
</reference>
<keyword evidence="2" id="KW-0479">Metal-binding</keyword>
<dbReference type="InterPro" id="IPR036866">
    <property type="entry name" value="RibonucZ/Hydroxyglut_hydro"/>
</dbReference>
<dbReference type="Gene3D" id="3.60.15.10">
    <property type="entry name" value="Ribonuclease Z/Hydroxyacylglutathione hydrolase-like"/>
    <property type="match status" value="1"/>
</dbReference>
<dbReference type="InterPro" id="IPR051013">
    <property type="entry name" value="MBL_superfamily_lactonases"/>
</dbReference>
<sequence>MAKETNMPHSTLTVGQVEITVLHDSKVALPFIRTFPDVPKEAWSPYIVRYPDAYTKTATGDDSLRVHFECYLVRSQGRTLLVDTGLGNANSNPNVVAQIGGGIDGVLLSELEKAGFKAADVDTVFLTHLHPDHVGWNVNRPAADSAFESPTFPNARYVAHEADWAAFETPRDSEIFGYDWWAQTVAPLRRLGVLDLITGETELTGELSITPTPGHTPGSMSLIVNSGGEKAYMMGDVFHGPAQVTETDWVFHYDMDPDTAGKTRNSMLDRAEHDNAAIAICHHSGFGRVVRESGKRYWQALKS</sequence>
<evidence type="ECO:0000313" key="6">
    <source>
        <dbReference type="EMBL" id="SVA50985.1"/>
    </source>
</evidence>
<organism evidence="6">
    <name type="scientific">marine metagenome</name>
    <dbReference type="NCBI Taxonomy" id="408172"/>
    <lineage>
        <taxon>unclassified sequences</taxon>
        <taxon>metagenomes</taxon>
        <taxon>ecological metagenomes</taxon>
    </lineage>
</organism>
<dbReference type="PANTHER" id="PTHR42978">
    <property type="entry name" value="QUORUM-QUENCHING LACTONASE YTNP-RELATED-RELATED"/>
    <property type="match status" value="1"/>
</dbReference>
<dbReference type="Pfam" id="PF00753">
    <property type="entry name" value="Lactamase_B"/>
    <property type="match status" value="1"/>
</dbReference>
<gene>
    <name evidence="6" type="ORF">METZ01_LOCUS103839</name>
</gene>
<dbReference type="EMBL" id="UINC01011573">
    <property type="protein sequence ID" value="SVA50985.1"/>
    <property type="molecule type" value="Genomic_DNA"/>
</dbReference>
<evidence type="ECO:0000256" key="3">
    <source>
        <dbReference type="ARBA" id="ARBA00022801"/>
    </source>
</evidence>
<protein>
    <recommendedName>
        <fullName evidence="5">Metallo-beta-lactamase domain-containing protein</fullName>
    </recommendedName>
</protein>
<dbReference type="SMART" id="SM00849">
    <property type="entry name" value="Lactamase_B"/>
    <property type="match status" value="1"/>
</dbReference>
<feature type="domain" description="Metallo-beta-lactamase" evidence="5">
    <location>
        <begin position="70"/>
        <end position="282"/>
    </location>
</feature>
<accession>A0A381WES7</accession>
<dbReference type="CDD" id="cd16277">
    <property type="entry name" value="metallo-hydrolase-like_MBL-fold"/>
    <property type="match status" value="1"/>
</dbReference>
<dbReference type="AlphaFoldDB" id="A0A381WES7"/>
<evidence type="ECO:0000259" key="5">
    <source>
        <dbReference type="SMART" id="SM00849"/>
    </source>
</evidence>